<dbReference type="Proteomes" id="UP000015104">
    <property type="component" value="Unassembled WGS sequence"/>
</dbReference>
<dbReference type="EMBL" id="CAEY01000349">
    <property type="status" value="NOT_ANNOTATED_CDS"/>
    <property type="molecule type" value="Genomic_DNA"/>
</dbReference>
<dbReference type="HOGENOM" id="CLU_3126919_0_0_1"/>
<organism evidence="1 2">
    <name type="scientific">Tetranychus urticae</name>
    <name type="common">Two-spotted spider mite</name>
    <dbReference type="NCBI Taxonomy" id="32264"/>
    <lineage>
        <taxon>Eukaryota</taxon>
        <taxon>Metazoa</taxon>
        <taxon>Ecdysozoa</taxon>
        <taxon>Arthropoda</taxon>
        <taxon>Chelicerata</taxon>
        <taxon>Arachnida</taxon>
        <taxon>Acari</taxon>
        <taxon>Acariformes</taxon>
        <taxon>Trombidiformes</taxon>
        <taxon>Prostigmata</taxon>
        <taxon>Eleutherengona</taxon>
        <taxon>Raphignathae</taxon>
        <taxon>Tetranychoidea</taxon>
        <taxon>Tetranychidae</taxon>
        <taxon>Tetranychus</taxon>
    </lineage>
</organism>
<protein>
    <submittedName>
        <fullName evidence="1">Uncharacterized protein</fullName>
    </submittedName>
</protein>
<evidence type="ECO:0000313" key="2">
    <source>
        <dbReference type="Proteomes" id="UP000015104"/>
    </source>
</evidence>
<reference evidence="2" key="1">
    <citation type="submission" date="2011-08" db="EMBL/GenBank/DDBJ databases">
        <authorList>
            <person name="Rombauts S."/>
        </authorList>
    </citation>
    <scope>NUCLEOTIDE SEQUENCE</scope>
    <source>
        <strain evidence="2">London</strain>
    </source>
</reference>
<evidence type="ECO:0000313" key="1">
    <source>
        <dbReference type="EnsemblMetazoa" id="tetur17g03790.1"/>
    </source>
</evidence>
<dbReference type="EnsemblMetazoa" id="tetur17g03790.1">
    <property type="protein sequence ID" value="tetur17g03790.1"/>
    <property type="gene ID" value="tetur17g03790"/>
</dbReference>
<sequence>MLCHIELTWCLSIYGRKATKLWINVPLPMVTPISMRVAKSPVRLERLNQS</sequence>
<dbReference type="AlphaFoldDB" id="T1KQE0"/>
<proteinExistence type="predicted"/>
<keyword evidence="2" id="KW-1185">Reference proteome</keyword>
<accession>T1KQE0</accession>
<reference evidence="1" key="2">
    <citation type="submission" date="2015-06" db="UniProtKB">
        <authorList>
            <consortium name="EnsemblMetazoa"/>
        </authorList>
    </citation>
    <scope>IDENTIFICATION</scope>
</reference>
<name>T1KQE0_TETUR</name>